<keyword evidence="4" id="KW-0520">NAD</keyword>
<keyword evidence="5" id="KW-0472">Membrane</keyword>
<reference evidence="8" key="1">
    <citation type="submission" date="2025-08" db="UniProtKB">
        <authorList>
            <consortium name="RefSeq"/>
        </authorList>
    </citation>
    <scope>IDENTIFICATION</scope>
    <source>
        <tissue evidence="8">Etiolated seedlings</tissue>
    </source>
</reference>
<dbReference type="Proteomes" id="UP000087171">
    <property type="component" value="Unplaced"/>
</dbReference>
<dbReference type="PRINTS" id="PR00364">
    <property type="entry name" value="DISEASERSIST"/>
</dbReference>
<dbReference type="SUPFAM" id="SSF52200">
    <property type="entry name" value="Toll/Interleukin receptor TIR domain"/>
    <property type="match status" value="1"/>
</dbReference>
<name>A0A1S2Z267_CICAR</name>
<dbReference type="GeneID" id="101493067"/>
<dbReference type="Gene3D" id="3.40.50.10140">
    <property type="entry name" value="Toll/interleukin-1 receptor homology (TIR) domain"/>
    <property type="match status" value="1"/>
</dbReference>
<dbReference type="KEGG" id="cam:101493067"/>
<dbReference type="InterPro" id="IPR044974">
    <property type="entry name" value="Disease_R_plants"/>
</dbReference>
<evidence type="ECO:0000256" key="4">
    <source>
        <dbReference type="ARBA" id="ARBA00023027"/>
    </source>
</evidence>
<dbReference type="eggNOG" id="ENOG502R4BG">
    <property type="taxonomic scope" value="Eukaryota"/>
</dbReference>
<evidence type="ECO:0000256" key="3">
    <source>
        <dbReference type="ARBA" id="ARBA00022821"/>
    </source>
</evidence>
<dbReference type="Gene3D" id="3.40.50.300">
    <property type="entry name" value="P-loop containing nucleotide triphosphate hydrolases"/>
    <property type="match status" value="1"/>
</dbReference>
<dbReference type="InterPro" id="IPR002182">
    <property type="entry name" value="NB-ARC"/>
</dbReference>
<feature type="transmembrane region" description="Helical" evidence="5">
    <location>
        <begin position="1384"/>
        <end position="1412"/>
    </location>
</feature>
<evidence type="ECO:0000313" key="7">
    <source>
        <dbReference type="Proteomes" id="UP000087171"/>
    </source>
</evidence>
<dbReference type="FunFam" id="3.40.50.10140:FF:000007">
    <property type="entry name" value="Disease resistance protein (TIR-NBS-LRR class)"/>
    <property type="match status" value="1"/>
</dbReference>
<dbReference type="Pfam" id="PF01582">
    <property type="entry name" value="TIR"/>
    <property type="match status" value="1"/>
</dbReference>
<keyword evidence="2" id="KW-0677">Repeat</keyword>
<dbReference type="InterPro" id="IPR036390">
    <property type="entry name" value="WH_DNA-bd_sf"/>
</dbReference>
<dbReference type="GO" id="GO:0007165">
    <property type="term" value="P:signal transduction"/>
    <property type="evidence" value="ECO:0007669"/>
    <property type="project" value="InterPro"/>
</dbReference>
<dbReference type="InterPro" id="IPR027417">
    <property type="entry name" value="P-loop_NTPase"/>
</dbReference>
<dbReference type="PANTHER" id="PTHR11017">
    <property type="entry name" value="LEUCINE-RICH REPEAT-CONTAINING PROTEIN"/>
    <property type="match status" value="1"/>
</dbReference>
<keyword evidence="5" id="KW-0812">Transmembrane</keyword>
<evidence type="ECO:0000256" key="2">
    <source>
        <dbReference type="ARBA" id="ARBA00022737"/>
    </source>
</evidence>
<dbReference type="InterPro" id="IPR058192">
    <property type="entry name" value="WHD_ROQ1-like"/>
</dbReference>
<dbReference type="InterPro" id="IPR000157">
    <property type="entry name" value="TIR_dom"/>
</dbReference>
<evidence type="ECO:0000256" key="5">
    <source>
        <dbReference type="SAM" id="Phobius"/>
    </source>
</evidence>
<evidence type="ECO:0000313" key="8">
    <source>
        <dbReference type="RefSeq" id="XP_004513664.1"/>
    </source>
</evidence>
<keyword evidence="7" id="KW-1185">Reference proteome</keyword>
<evidence type="ECO:0000259" key="6">
    <source>
        <dbReference type="PROSITE" id="PS50104"/>
    </source>
</evidence>
<protein>
    <submittedName>
        <fullName evidence="8">TMV resistance protein N-like</fullName>
    </submittedName>
</protein>
<feature type="transmembrane region" description="Helical" evidence="5">
    <location>
        <begin position="1341"/>
        <end position="1363"/>
    </location>
</feature>
<dbReference type="Pfam" id="PF00931">
    <property type="entry name" value="NB-ARC"/>
    <property type="match status" value="1"/>
</dbReference>
<accession>A0A1S2Z267</accession>
<dbReference type="InterPro" id="IPR032675">
    <property type="entry name" value="LRR_dom_sf"/>
</dbReference>
<evidence type="ECO:0000256" key="1">
    <source>
        <dbReference type="ARBA" id="ARBA00022614"/>
    </source>
</evidence>
<organism evidence="7 8">
    <name type="scientific">Cicer arietinum</name>
    <name type="common">Chickpea</name>
    <name type="synonym">Garbanzo</name>
    <dbReference type="NCBI Taxonomy" id="3827"/>
    <lineage>
        <taxon>Eukaryota</taxon>
        <taxon>Viridiplantae</taxon>
        <taxon>Streptophyta</taxon>
        <taxon>Embryophyta</taxon>
        <taxon>Tracheophyta</taxon>
        <taxon>Spermatophyta</taxon>
        <taxon>Magnoliopsida</taxon>
        <taxon>eudicotyledons</taxon>
        <taxon>Gunneridae</taxon>
        <taxon>Pentapetalae</taxon>
        <taxon>rosids</taxon>
        <taxon>fabids</taxon>
        <taxon>Fabales</taxon>
        <taxon>Fabaceae</taxon>
        <taxon>Papilionoideae</taxon>
        <taxon>50 kb inversion clade</taxon>
        <taxon>NPAAA clade</taxon>
        <taxon>Hologalegina</taxon>
        <taxon>IRL clade</taxon>
        <taxon>Cicereae</taxon>
        <taxon>Cicer</taxon>
    </lineage>
</organism>
<dbReference type="InterPro" id="IPR035897">
    <property type="entry name" value="Toll_tir_struct_dom_sf"/>
</dbReference>
<dbReference type="GO" id="GO:0006952">
    <property type="term" value="P:defense response"/>
    <property type="evidence" value="ECO:0007669"/>
    <property type="project" value="UniProtKB-KW"/>
</dbReference>
<proteinExistence type="predicted"/>
<keyword evidence="5" id="KW-1133">Transmembrane helix</keyword>
<dbReference type="Pfam" id="PF23286">
    <property type="entry name" value="LRR_13"/>
    <property type="match status" value="1"/>
</dbReference>
<dbReference type="Pfam" id="PF23282">
    <property type="entry name" value="WHD_ROQ1"/>
    <property type="match status" value="1"/>
</dbReference>
<sequence>MSNHDNFTHDVFLSFRGATRYNFTGNLYKALVNHRINVFRDDENLKIGDEIEPSLLQAIEASRVSIVVLCQDYASSTWCLDELVKIVDGYEKKGKSVYVVFYKVEPSDVRHQRNSYEIDMMKHEERFGKQSEKVKEWKSALNRVCALSGLHYKGDIYEYEFIENIVRDISAKLPPTPLQIIKHEVGLDSRFEQVKSIIDIDSDDVFMFGIHGAGGIGKTTLALYIYNKISIRFEAASFLYNIREKSNQSTMGLEDLQMRLLNDMGVGTQTMMGSTFRGCSEIKRKLSHKRVLLILDDIDSVKQLQSLAGGHDWFGSGSIIIVTTRDTEVLHKHDIKIKRYKLEELNYIESVELFCRYAFNMSTPAEGFENVSSCAISYAKGIPLALSVIGSNLNGKSIEECNILLQKYRKVPNADIQGALEISYKCLSDFDKKIFLDIACFFKGERWDYVKRILEACDFYPVISVFLSKCLITIDENGCLEMHDLIQDMGREIVRKKSKSNPGERSRLWYHKEVLDVLKGDLGSTTIEGIMLHPPKQEKVDHWAYTAFEKMKNLRILIVRNTLFSSGPSFLPNSLRVLDWKSYPSHNFLPDFHPYRIVDFNLPHSSIILKKPFQKFEDLTFINLSHSQSITQIPDLSGAKSLRVLRVDECHKLVKFDKSIGLMPHLVYLSASRCTKLKIFVPTMYLPSLQVISFNLCKNFEHFPHIMQKMDSPLKIHMRNTSIKEFPESIGNLTGLEFIDMSFCKGLKDLSSRFFLLPKLITLKIDGCCEVGESFQRFKEGHLVENVYPNLETLHFSEANLSFKDIHAIIENFPKLEDFKMSHNGFEILPKCIRGSLHLKNVDVSFCKNLREVPELPLSIQKIDATHCQSLTLEASSLLWSKVSQEIQRIQVVMPMLKEQIPEWFDFISTQEIPLLLARRKFPVFALALVFQEEKKAGHFPKLNDGIELSSGVVSLHLFINAKEICVRDCNYFYVGSNHVLLCDLRVLFSDEEWKDLDANLGDDWKAIQVQYDSSLILTNWGVYMYKKETNMDDIQFINPDCSSFSYTPSSFLVPKTSPEHKFKYMLKNMSSRCMFSVYFQLIVKEKRHVNFSEVVSRALGNSKDDSIWKASSSSFGLSLKQDQEDSIEDVVKVLEIIKENLEFAPKHIVDSYAKVLPIGLSFVELLLRAQLELAKESLDLKCPIVLVYTNKRGYTHRHFWGLVEIKLGDPLYKPMLRKIDQILWGHLTSNGPSSFRLKKTILELKCQRPMEEETSSSSPNESLDEGNHNPEIEAFLRKVEQDVMSLNKSYGKMEASIVQTDESFDEFIYRTVITYGRFASPCKLKITTYGKIRTEDDYFLIPRACFWCLSMFLFVLMAYLFISIRRVCLWFYRIPLTQKITVLSLLCKLLFFLFMDIPAMFYLIMISLMIYNGYKLGQWKWHDLVGLRRIWYDLMGYIRDQVANSEKMSQGKLGQQNTLEELQQGKLDITTLDTVGEFLETKKGLKKRIQRIRLDDLD</sequence>
<gene>
    <name evidence="8" type="primary">LOC101493067</name>
</gene>
<dbReference type="SUPFAM" id="SSF52058">
    <property type="entry name" value="L domain-like"/>
    <property type="match status" value="1"/>
</dbReference>
<dbReference type="PROSITE" id="PS50104">
    <property type="entry name" value="TIR"/>
    <property type="match status" value="1"/>
</dbReference>
<dbReference type="SUPFAM" id="SSF46785">
    <property type="entry name" value="Winged helix' DNA-binding domain"/>
    <property type="match status" value="1"/>
</dbReference>
<dbReference type="OrthoDB" id="1357022at2759"/>
<dbReference type="STRING" id="3827.A0A1S2Z267"/>
<dbReference type="GO" id="GO:0043531">
    <property type="term" value="F:ADP binding"/>
    <property type="evidence" value="ECO:0007669"/>
    <property type="project" value="InterPro"/>
</dbReference>
<dbReference type="RefSeq" id="XP_004513664.1">
    <property type="nucleotide sequence ID" value="XM_004513607.3"/>
</dbReference>
<feature type="domain" description="TIR" evidence="6">
    <location>
        <begin position="7"/>
        <end position="173"/>
    </location>
</feature>
<dbReference type="Gene3D" id="3.80.10.10">
    <property type="entry name" value="Ribonuclease Inhibitor"/>
    <property type="match status" value="2"/>
</dbReference>
<dbReference type="InterPro" id="IPR042197">
    <property type="entry name" value="Apaf_helical"/>
</dbReference>
<dbReference type="SUPFAM" id="SSF52540">
    <property type="entry name" value="P-loop containing nucleoside triphosphate hydrolases"/>
    <property type="match status" value="1"/>
</dbReference>
<keyword evidence="1" id="KW-0433">Leucine-rich repeat</keyword>
<keyword evidence="3" id="KW-0611">Plant defense</keyword>
<dbReference type="Gene3D" id="1.10.8.430">
    <property type="entry name" value="Helical domain of apoptotic protease-activating factors"/>
    <property type="match status" value="1"/>
</dbReference>
<dbReference type="PaxDb" id="3827-XP_004513664.1"/>
<dbReference type="PANTHER" id="PTHR11017:SF252">
    <property type="entry name" value="RESISTANCE PROTEIN (TIR-NBS-LRR CLASS), PUTATIVE-RELATED"/>
    <property type="match status" value="1"/>
</dbReference>
<dbReference type="SMART" id="SM00255">
    <property type="entry name" value="TIR"/>
    <property type="match status" value="1"/>
</dbReference>
<dbReference type="InterPro" id="IPR058546">
    <property type="entry name" value="RPS4B/Roq1-like_LRR"/>
</dbReference>